<dbReference type="PANTHER" id="PTHR32089:SF119">
    <property type="entry name" value="METHYL-ACCEPTING CHEMOTAXIS PROTEIN CTPL"/>
    <property type="match status" value="1"/>
</dbReference>
<dbReference type="InterPro" id="IPR004089">
    <property type="entry name" value="MCPsignal_dom"/>
</dbReference>
<accession>A0ABR7I6F8</accession>
<comment type="similarity">
    <text evidence="7">Belongs to the methyl-accepting chemotaxis (MCP) protein family.</text>
</comment>
<keyword evidence="13" id="KW-1185">Reference proteome</keyword>
<proteinExistence type="inferred from homology"/>
<dbReference type="PROSITE" id="PS50111">
    <property type="entry name" value="CHEMOTAXIS_TRANSDUC_2"/>
    <property type="match status" value="1"/>
</dbReference>
<keyword evidence="4 9" id="KW-1133">Transmembrane helix</keyword>
<keyword evidence="2" id="KW-1003">Cell membrane</keyword>
<dbReference type="SMART" id="SM00283">
    <property type="entry name" value="MA"/>
    <property type="match status" value="1"/>
</dbReference>
<dbReference type="SMART" id="SM00304">
    <property type="entry name" value="HAMP"/>
    <property type="match status" value="1"/>
</dbReference>
<gene>
    <name evidence="12" type="ORF">H8Z76_00480</name>
</gene>
<feature type="domain" description="HAMP" evidence="11">
    <location>
        <begin position="231"/>
        <end position="286"/>
    </location>
</feature>
<dbReference type="RefSeq" id="WP_186981349.1">
    <property type="nucleotide sequence ID" value="NZ_JACOQH010000001.1"/>
</dbReference>
<comment type="subcellular location">
    <subcellularLocation>
        <location evidence="1">Cell membrane</location>
        <topology evidence="1">Multi-pass membrane protein</topology>
    </subcellularLocation>
</comment>
<keyword evidence="5 9" id="KW-0472">Membrane</keyword>
<feature type="transmembrane region" description="Helical" evidence="9">
    <location>
        <begin position="208"/>
        <end position="231"/>
    </location>
</feature>
<dbReference type="Gene3D" id="6.10.340.10">
    <property type="match status" value="1"/>
</dbReference>
<dbReference type="PRINTS" id="PR00260">
    <property type="entry name" value="CHEMTRNSDUCR"/>
</dbReference>
<evidence type="ECO:0000256" key="7">
    <source>
        <dbReference type="ARBA" id="ARBA00029447"/>
    </source>
</evidence>
<evidence type="ECO:0000256" key="5">
    <source>
        <dbReference type="ARBA" id="ARBA00023136"/>
    </source>
</evidence>
<comment type="caution">
    <text evidence="12">The sequence shown here is derived from an EMBL/GenBank/DDBJ whole genome shotgun (WGS) entry which is preliminary data.</text>
</comment>
<dbReference type="EMBL" id="JACOQH010000001">
    <property type="protein sequence ID" value="MBC5752513.1"/>
    <property type="molecule type" value="Genomic_DNA"/>
</dbReference>
<dbReference type="SMART" id="SM01049">
    <property type="entry name" value="Cache_2"/>
    <property type="match status" value="1"/>
</dbReference>
<feature type="domain" description="Methyl-accepting transducer" evidence="10">
    <location>
        <begin position="305"/>
        <end position="542"/>
    </location>
</feature>
<dbReference type="Proteomes" id="UP000621540">
    <property type="component" value="Unassembled WGS sequence"/>
</dbReference>
<dbReference type="Pfam" id="PF17200">
    <property type="entry name" value="sCache_2"/>
    <property type="match status" value="1"/>
</dbReference>
<evidence type="ECO:0000256" key="9">
    <source>
        <dbReference type="SAM" id="Phobius"/>
    </source>
</evidence>
<evidence type="ECO:0000313" key="13">
    <source>
        <dbReference type="Proteomes" id="UP000621540"/>
    </source>
</evidence>
<evidence type="ECO:0000256" key="4">
    <source>
        <dbReference type="ARBA" id="ARBA00022989"/>
    </source>
</evidence>
<dbReference type="CDD" id="cd06225">
    <property type="entry name" value="HAMP"/>
    <property type="match status" value="1"/>
</dbReference>
<evidence type="ECO:0000259" key="11">
    <source>
        <dbReference type="PROSITE" id="PS50885"/>
    </source>
</evidence>
<evidence type="ECO:0000256" key="2">
    <source>
        <dbReference type="ARBA" id="ARBA00022475"/>
    </source>
</evidence>
<dbReference type="Gene3D" id="1.10.287.950">
    <property type="entry name" value="Methyl-accepting chemotaxis protein"/>
    <property type="match status" value="1"/>
</dbReference>
<evidence type="ECO:0000259" key="10">
    <source>
        <dbReference type="PROSITE" id="PS50111"/>
    </source>
</evidence>
<dbReference type="InterPro" id="IPR003660">
    <property type="entry name" value="HAMP_dom"/>
</dbReference>
<reference evidence="12 13" key="1">
    <citation type="submission" date="2020-08" db="EMBL/GenBank/DDBJ databases">
        <title>Genome public.</title>
        <authorList>
            <person name="Liu C."/>
            <person name="Sun Q."/>
        </authorList>
    </citation>
    <scope>NUCLEOTIDE SEQUENCE [LARGE SCALE GENOMIC DNA]</scope>
    <source>
        <strain evidence="12 13">BX0805</strain>
    </source>
</reference>
<dbReference type="SUPFAM" id="SSF58104">
    <property type="entry name" value="Methyl-accepting chemotaxis protein (MCP) signaling domain"/>
    <property type="match status" value="1"/>
</dbReference>
<dbReference type="Pfam" id="PF00015">
    <property type="entry name" value="MCPsignal"/>
    <property type="match status" value="1"/>
</dbReference>
<keyword evidence="3 9" id="KW-0812">Transmembrane</keyword>
<evidence type="ECO:0000313" key="12">
    <source>
        <dbReference type="EMBL" id="MBC5752513.1"/>
    </source>
</evidence>
<dbReference type="InterPro" id="IPR004090">
    <property type="entry name" value="Chemotax_Me-accpt_rcpt"/>
</dbReference>
<dbReference type="Gene3D" id="3.30.450.20">
    <property type="entry name" value="PAS domain"/>
    <property type="match status" value="1"/>
</dbReference>
<organism evidence="12 13">
    <name type="scientific">Roseburia yibonii</name>
    <dbReference type="NCBI Taxonomy" id="2763063"/>
    <lineage>
        <taxon>Bacteria</taxon>
        <taxon>Bacillati</taxon>
        <taxon>Bacillota</taxon>
        <taxon>Clostridia</taxon>
        <taxon>Lachnospirales</taxon>
        <taxon>Lachnospiraceae</taxon>
        <taxon>Roseburia</taxon>
    </lineage>
</organism>
<dbReference type="PROSITE" id="PS50885">
    <property type="entry name" value="HAMP"/>
    <property type="match status" value="1"/>
</dbReference>
<evidence type="ECO:0000256" key="6">
    <source>
        <dbReference type="ARBA" id="ARBA00023224"/>
    </source>
</evidence>
<evidence type="ECO:0000256" key="1">
    <source>
        <dbReference type="ARBA" id="ARBA00004651"/>
    </source>
</evidence>
<name>A0ABR7I6F8_9FIRM</name>
<sequence length="596" mass="64623">MKNLKVKTKLNMIIALVIILVLGASVVSIRNLNQVKDKAIESMEASTRQSYDQNIKEQVGAVISLLTEINQEYEDGTYTLDEAKKVAADEVREMRYGDSGYFWVDESDGTNVVLLGSDTEGTNRMGTKDAAGYQMVKEIIRVAVEDGGGYTDYVFPKEGETESSPKRSYSEYFEPFDWVVGTGNYTDYIDDEIAAQDAEYSDFATQKAITLVSICIVLLIIVTLLVIQIAVDITRALKKISGHIEVIAEGNFAQSMDAAYLNRKDDFGQLSATLNKMRESVRELLVKVKGEADNIDTVVQNIESNVTTLNEEIEDVSATTEELAASTEETAASAEQISTMSQEIEGAAKGIAVRAQDGATEAEEIHKRARETKDNTVKNRAMVTKMLSEIRESLEKALEDAKVVDQIGVLAESILNITGQTNLLALNASIEAARAGEAGKGFAVVADEIRMLAEQSKEAVANIQAVTDNVNQAVGNLATDSNRLLDFVDTDIVDSFNKFEEMADAYNDDASRVNDLVADFSATSEELVASIDGIMEAIGGISSASNDGAAGTTNIAQRTVSIANGSSEVLDRAKDAATSAEELKKNVDLFKIEENE</sequence>
<evidence type="ECO:0000256" key="8">
    <source>
        <dbReference type="PROSITE-ProRule" id="PRU00284"/>
    </source>
</evidence>
<dbReference type="InterPro" id="IPR033480">
    <property type="entry name" value="sCache_2"/>
</dbReference>
<dbReference type="Pfam" id="PF00672">
    <property type="entry name" value="HAMP"/>
    <property type="match status" value="1"/>
</dbReference>
<keyword evidence="6 8" id="KW-0807">Transducer</keyword>
<dbReference type="PANTHER" id="PTHR32089">
    <property type="entry name" value="METHYL-ACCEPTING CHEMOTAXIS PROTEIN MCPB"/>
    <property type="match status" value="1"/>
</dbReference>
<evidence type="ECO:0000256" key="3">
    <source>
        <dbReference type="ARBA" id="ARBA00022692"/>
    </source>
</evidence>
<protein>
    <submittedName>
        <fullName evidence="12">Cache domain-containing protein</fullName>
    </submittedName>
</protein>